<comment type="caution">
    <text evidence="1">The sequence shown here is derived from an EMBL/GenBank/DDBJ whole genome shotgun (WGS) entry which is preliminary data.</text>
</comment>
<dbReference type="Proteomes" id="UP001157887">
    <property type="component" value="Unassembled WGS sequence"/>
</dbReference>
<reference evidence="1" key="1">
    <citation type="submission" date="2022-09" db="EMBL/GenBank/DDBJ databases">
        <title>Intensive care unit water sources are persistently colonized with multi-drug resistant bacteria and are the site of extensive horizontal gene transfer of antibiotic resistance genes.</title>
        <authorList>
            <person name="Diorio-Toth L."/>
        </authorList>
    </citation>
    <scope>NUCLEOTIDE SEQUENCE</scope>
    <source>
        <strain evidence="1">GD04065</strain>
    </source>
</reference>
<accession>A0AAW6RR97</accession>
<organism evidence="1 2">
    <name type="scientific">Acinetobacter johnsonii</name>
    <dbReference type="NCBI Taxonomy" id="40214"/>
    <lineage>
        <taxon>Bacteria</taxon>
        <taxon>Pseudomonadati</taxon>
        <taxon>Pseudomonadota</taxon>
        <taxon>Gammaproteobacteria</taxon>
        <taxon>Moraxellales</taxon>
        <taxon>Moraxellaceae</taxon>
        <taxon>Acinetobacter</taxon>
    </lineage>
</organism>
<evidence type="ECO:0008006" key="3">
    <source>
        <dbReference type="Google" id="ProtNLM"/>
    </source>
</evidence>
<dbReference type="RefSeq" id="WP_279661698.1">
    <property type="nucleotide sequence ID" value="NZ_JAOECG010000002.1"/>
</dbReference>
<evidence type="ECO:0000313" key="2">
    <source>
        <dbReference type="Proteomes" id="UP001157887"/>
    </source>
</evidence>
<gene>
    <name evidence="1" type="ORF">N7566_02445</name>
</gene>
<sequence>MQKAVFPIQSHADITKAINYMHTNYTQAINEGKPLRVVIDQKEEDRSKAQNRLLHMWFGQIARFTGDEPEKIKYEMKKKFLAKIYIRDNPDALEAFEAVIGYRDVLRLLDGQEKLIHTAKYNRVVRMFIQDHVKSSKANKKQFSEFCDYIVAFASVKLGVHLTMPDDLMWCYQDEASLSPYSR</sequence>
<dbReference type="SUPFAM" id="SSF103370">
    <property type="entry name" value="NinB"/>
    <property type="match status" value="1"/>
</dbReference>
<dbReference type="EMBL" id="JAOECG010000002">
    <property type="protein sequence ID" value="MDG9785872.1"/>
    <property type="molecule type" value="Genomic_DNA"/>
</dbReference>
<dbReference type="Gene3D" id="1.10.3790.10">
    <property type="entry name" value="NinB"/>
    <property type="match status" value="1"/>
</dbReference>
<dbReference type="AlphaFoldDB" id="A0AAW6RR97"/>
<evidence type="ECO:0000313" key="1">
    <source>
        <dbReference type="EMBL" id="MDG9785872.1"/>
    </source>
</evidence>
<dbReference type="InterPro" id="IPR036619">
    <property type="entry name" value="NinB_sf"/>
</dbReference>
<name>A0AAW6RR97_ACIJO</name>
<proteinExistence type="predicted"/>
<protein>
    <recommendedName>
        <fullName evidence="3">NinB protein</fullName>
    </recommendedName>
</protein>